<dbReference type="Gene3D" id="2.60.120.620">
    <property type="entry name" value="q2cbj1_9rhob like domain"/>
    <property type="match status" value="1"/>
</dbReference>
<evidence type="ECO:0000256" key="6">
    <source>
        <dbReference type="SAM" id="MobiDB-lite"/>
    </source>
</evidence>
<evidence type="ECO:0000313" key="8">
    <source>
        <dbReference type="EMBL" id="KAF2664174.1"/>
    </source>
</evidence>
<evidence type="ECO:0000259" key="7">
    <source>
        <dbReference type="SMART" id="SM00702"/>
    </source>
</evidence>
<dbReference type="GO" id="GO:0031418">
    <property type="term" value="F:L-ascorbic acid binding"/>
    <property type="evidence" value="ECO:0007669"/>
    <property type="project" value="InterPro"/>
</dbReference>
<keyword evidence="2" id="KW-0479">Metal-binding</keyword>
<comment type="cofactor">
    <cofactor evidence="1">
        <name>L-ascorbate</name>
        <dbReference type="ChEBI" id="CHEBI:38290"/>
    </cofactor>
</comment>
<organism evidence="8 9">
    <name type="scientific">Microthyrium microscopicum</name>
    <dbReference type="NCBI Taxonomy" id="703497"/>
    <lineage>
        <taxon>Eukaryota</taxon>
        <taxon>Fungi</taxon>
        <taxon>Dikarya</taxon>
        <taxon>Ascomycota</taxon>
        <taxon>Pezizomycotina</taxon>
        <taxon>Dothideomycetes</taxon>
        <taxon>Dothideomycetes incertae sedis</taxon>
        <taxon>Microthyriales</taxon>
        <taxon>Microthyriaceae</taxon>
        <taxon>Microthyrium</taxon>
    </lineage>
</organism>
<dbReference type="InterPro" id="IPR044862">
    <property type="entry name" value="Pro_4_hyd_alph_FE2OG_OXY"/>
</dbReference>
<feature type="region of interest" description="Disordered" evidence="6">
    <location>
        <begin position="1"/>
        <end position="23"/>
    </location>
</feature>
<evidence type="ECO:0000256" key="3">
    <source>
        <dbReference type="ARBA" id="ARBA00022964"/>
    </source>
</evidence>
<name>A0A6A6TZS9_9PEZI</name>
<feature type="compositionally biased region" description="Polar residues" evidence="6">
    <location>
        <begin position="1"/>
        <end position="11"/>
    </location>
</feature>
<dbReference type="Proteomes" id="UP000799302">
    <property type="component" value="Unassembled WGS sequence"/>
</dbReference>
<evidence type="ECO:0000256" key="4">
    <source>
        <dbReference type="ARBA" id="ARBA00023002"/>
    </source>
</evidence>
<keyword evidence="4" id="KW-0560">Oxidoreductase</keyword>
<dbReference type="GO" id="GO:0004656">
    <property type="term" value="F:procollagen-proline 4-dioxygenase activity"/>
    <property type="evidence" value="ECO:0007669"/>
    <property type="project" value="TreeGrafter"/>
</dbReference>
<keyword evidence="9" id="KW-1185">Reference proteome</keyword>
<dbReference type="Pfam" id="PF13640">
    <property type="entry name" value="2OG-FeII_Oxy_3"/>
    <property type="match status" value="1"/>
</dbReference>
<dbReference type="SMART" id="SM00702">
    <property type="entry name" value="P4Hc"/>
    <property type="match status" value="1"/>
</dbReference>
<protein>
    <submittedName>
        <fullName evidence="8">Oxidoreductase domain-containing protein</fullName>
    </submittedName>
</protein>
<evidence type="ECO:0000256" key="2">
    <source>
        <dbReference type="ARBA" id="ARBA00022723"/>
    </source>
</evidence>
<dbReference type="InterPro" id="IPR006620">
    <property type="entry name" value="Pro_4_hyd_alph"/>
</dbReference>
<keyword evidence="5" id="KW-0408">Iron</keyword>
<dbReference type="InterPro" id="IPR045054">
    <property type="entry name" value="P4HA-like"/>
</dbReference>
<dbReference type="PANTHER" id="PTHR10869:SF241">
    <property type="entry name" value="FE2OG DIOXYGENASE DOMAIN-CONTAINING PROTEIN"/>
    <property type="match status" value="1"/>
</dbReference>
<dbReference type="EMBL" id="MU004243">
    <property type="protein sequence ID" value="KAF2664174.1"/>
    <property type="molecule type" value="Genomic_DNA"/>
</dbReference>
<evidence type="ECO:0000256" key="5">
    <source>
        <dbReference type="ARBA" id="ARBA00023004"/>
    </source>
</evidence>
<dbReference type="AlphaFoldDB" id="A0A6A6TZS9"/>
<proteinExistence type="predicted"/>
<gene>
    <name evidence="8" type="ORF">BT63DRAFT_443962</name>
</gene>
<dbReference type="GO" id="GO:0005506">
    <property type="term" value="F:iron ion binding"/>
    <property type="evidence" value="ECO:0007669"/>
    <property type="project" value="InterPro"/>
</dbReference>
<dbReference type="OrthoDB" id="69177at2759"/>
<feature type="domain" description="Prolyl 4-hydroxylase alpha subunit" evidence="7">
    <location>
        <begin position="44"/>
        <end position="250"/>
    </location>
</feature>
<reference evidence="8" key="1">
    <citation type="journal article" date="2020" name="Stud. Mycol.">
        <title>101 Dothideomycetes genomes: a test case for predicting lifestyles and emergence of pathogens.</title>
        <authorList>
            <person name="Haridas S."/>
            <person name="Albert R."/>
            <person name="Binder M."/>
            <person name="Bloem J."/>
            <person name="Labutti K."/>
            <person name="Salamov A."/>
            <person name="Andreopoulos B."/>
            <person name="Baker S."/>
            <person name="Barry K."/>
            <person name="Bills G."/>
            <person name="Bluhm B."/>
            <person name="Cannon C."/>
            <person name="Castanera R."/>
            <person name="Culley D."/>
            <person name="Daum C."/>
            <person name="Ezra D."/>
            <person name="Gonzalez J."/>
            <person name="Henrissat B."/>
            <person name="Kuo A."/>
            <person name="Liang C."/>
            <person name="Lipzen A."/>
            <person name="Lutzoni F."/>
            <person name="Magnuson J."/>
            <person name="Mondo S."/>
            <person name="Nolan M."/>
            <person name="Ohm R."/>
            <person name="Pangilinan J."/>
            <person name="Park H.-J."/>
            <person name="Ramirez L."/>
            <person name="Alfaro M."/>
            <person name="Sun H."/>
            <person name="Tritt A."/>
            <person name="Yoshinaga Y."/>
            <person name="Zwiers L.-H."/>
            <person name="Turgeon B."/>
            <person name="Goodwin S."/>
            <person name="Spatafora J."/>
            <person name="Crous P."/>
            <person name="Grigoriev I."/>
        </authorList>
    </citation>
    <scope>NUCLEOTIDE SEQUENCE</scope>
    <source>
        <strain evidence="8">CBS 115976</strain>
    </source>
</reference>
<evidence type="ECO:0000256" key="1">
    <source>
        <dbReference type="ARBA" id="ARBA00001961"/>
    </source>
</evidence>
<evidence type="ECO:0000313" key="9">
    <source>
        <dbReference type="Proteomes" id="UP000799302"/>
    </source>
</evidence>
<dbReference type="GO" id="GO:0005783">
    <property type="term" value="C:endoplasmic reticulum"/>
    <property type="evidence" value="ECO:0007669"/>
    <property type="project" value="TreeGrafter"/>
</dbReference>
<dbReference type="PANTHER" id="PTHR10869">
    <property type="entry name" value="PROLYL 4-HYDROXYLASE ALPHA SUBUNIT"/>
    <property type="match status" value="1"/>
</dbReference>
<keyword evidence="3" id="KW-0223">Dioxygenase</keyword>
<sequence>MPFTKASSKTGYTLPDDYLSGPAPNPTATPIDFKKGGLPQYANCYAVSLDGILTVEECNQLLMAAESHNEGTWDRALINTGGGTQKLMEDVRRCGRIIWDDQTLMDKLWARCAPLVPEVQELSQKSWPLLVGKRSWKATRVNPRMRFLKYVGGTAGAEYFRPHYDGSYTDPKTKERTWFTLHLYLNDAEHQAKGDKLLGGATTFMDHMEKNRLDYDPKIGSVLFFQHAELYHSGEPVLSGIKYTMRSDLLFAIEPLEKK</sequence>
<accession>A0A6A6TZS9</accession>